<name>A0ABU0DZE2_9FIRM</name>
<comment type="caution">
    <text evidence="1">The sequence shown here is derived from an EMBL/GenBank/DDBJ whole genome shotgun (WGS) entry which is preliminary data.</text>
</comment>
<protein>
    <submittedName>
        <fullName evidence="1">DNA invertase Pin-like site-specific DNA recombinase</fullName>
    </submittedName>
</protein>
<dbReference type="EMBL" id="JAUSUR010000001">
    <property type="protein sequence ID" value="MDQ0359660.1"/>
    <property type="molecule type" value="Genomic_DNA"/>
</dbReference>
<dbReference type="RefSeq" id="WP_307404962.1">
    <property type="nucleotide sequence ID" value="NZ_JAUSUR010000001.1"/>
</dbReference>
<evidence type="ECO:0000313" key="1">
    <source>
        <dbReference type="EMBL" id="MDQ0359660.1"/>
    </source>
</evidence>
<evidence type="ECO:0000313" key="2">
    <source>
        <dbReference type="Proteomes" id="UP001230220"/>
    </source>
</evidence>
<keyword evidence="2" id="KW-1185">Reference proteome</keyword>
<dbReference type="Proteomes" id="UP001230220">
    <property type="component" value="Unassembled WGS sequence"/>
</dbReference>
<organism evidence="1 2">
    <name type="scientific">Breznakia pachnodae</name>
    <dbReference type="NCBI Taxonomy" id="265178"/>
    <lineage>
        <taxon>Bacteria</taxon>
        <taxon>Bacillati</taxon>
        <taxon>Bacillota</taxon>
        <taxon>Erysipelotrichia</taxon>
        <taxon>Erysipelotrichales</taxon>
        <taxon>Erysipelotrichaceae</taxon>
        <taxon>Breznakia</taxon>
    </lineage>
</organism>
<sequence length="117" mass="14051">MSDDKKIAVYCQELVLNDVLYSTDYQKQMVISFIRQHHYDFDDVVYYIDQMDSFGNAYPKNRTNLIIDIQHNKIKTVIVFKFLFFDLKENDLRKFIRSLTTRGIQLQVVNEPNYKNI</sequence>
<proteinExistence type="predicted"/>
<reference evidence="1 2" key="1">
    <citation type="submission" date="2023-07" db="EMBL/GenBank/DDBJ databases">
        <title>Genomic Encyclopedia of Type Strains, Phase IV (KMG-IV): sequencing the most valuable type-strain genomes for metagenomic binning, comparative biology and taxonomic classification.</title>
        <authorList>
            <person name="Goeker M."/>
        </authorList>
    </citation>
    <scope>NUCLEOTIDE SEQUENCE [LARGE SCALE GENOMIC DNA]</scope>
    <source>
        <strain evidence="1 2">DSM 16784</strain>
    </source>
</reference>
<accession>A0ABU0DZE2</accession>
<gene>
    <name evidence="1" type="ORF">J2S15_000391</name>
</gene>